<keyword evidence="1" id="KW-0378">Hydrolase</keyword>
<dbReference type="GO" id="GO:0005524">
    <property type="term" value="F:ATP binding"/>
    <property type="evidence" value="ECO:0007669"/>
    <property type="project" value="UniProtKB-KW"/>
</dbReference>
<keyword evidence="1" id="KW-0547">Nucleotide-binding</keyword>
<evidence type="ECO:0000259" key="2">
    <source>
        <dbReference type="Pfam" id="PF05970"/>
    </source>
</evidence>
<keyword evidence="1" id="KW-0233">DNA recombination</keyword>
<dbReference type="Pfam" id="PF05970">
    <property type="entry name" value="PIF1"/>
    <property type="match status" value="1"/>
</dbReference>
<dbReference type="GO" id="GO:0006281">
    <property type="term" value="P:DNA repair"/>
    <property type="evidence" value="ECO:0007669"/>
    <property type="project" value="UniProtKB-KW"/>
</dbReference>
<sequence>MIDSEFIIKGFHGLSFVDGPGGTGKSFLLEAILASIRRTGRIALAVAGSGIAAQLLPGGRTAHSTFRLPLDPDETITCNFGVRSSEAALLKRTSLIVWDDAPMTHRYQYEAVDHPTRHALRCELRPDSNSEGDQPVDYNSCFPLLIDTVYSDFNDGNQPDQYFSDRIILTPKNADVLAINDSILEKLPGKIKEYRSMDSLDGDDELQRQEHSDLYPPEFLNTISLSGMPPHKLCLRLAHQSCFSETST</sequence>
<dbReference type="GO" id="GO:0043139">
    <property type="term" value="F:5'-3' DNA helicase activity"/>
    <property type="evidence" value="ECO:0007669"/>
    <property type="project" value="UniProtKB-EC"/>
</dbReference>
<gene>
    <name evidence="3" type="ORF">Plil01_000727600</name>
</gene>
<dbReference type="EC" id="5.6.2.3" evidence="1"/>
<evidence type="ECO:0000256" key="1">
    <source>
        <dbReference type="RuleBase" id="RU363044"/>
    </source>
</evidence>
<dbReference type="InterPro" id="IPR010285">
    <property type="entry name" value="DNA_helicase_pif1-like_DEAD"/>
</dbReference>
<organism evidence="3 4">
    <name type="scientific">Phytophthora lilii</name>
    <dbReference type="NCBI Taxonomy" id="2077276"/>
    <lineage>
        <taxon>Eukaryota</taxon>
        <taxon>Sar</taxon>
        <taxon>Stramenopiles</taxon>
        <taxon>Oomycota</taxon>
        <taxon>Peronosporomycetes</taxon>
        <taxon>Peronosporales</taxon>
        <taxon>Peronosporaceae</taxon>
        <taxon>Phytophthora</taxon>
    </lineage>
</organism>
<dbReference type="GO" id="GO:0016787">
    <property type="term" value="F:hydrolase activity"/>
    <property type="evidence" value="ECO:0007669"/>
    <property type="project" value="UniProtKB-KW"/>
</dbReference>
<dbReference type="PANTHER" id="PTHR10492:SF57">
    <property type="entry name" value="ATP-DEPENDENT DNA HELICASE"/>
    <property type="match status" value="1"/>
</dbReference>
<name>A0A9W6TTS5_9STRA</name>
<dbReference type="InterPro" id="IPR027417">
    <property type="entry name" value="P-loop_NTPase"/>
</dbReference>
<comment type="cofactor">
    <cofactor evidence="1">
        <name>Mg(2+)</name>
        <dbReference type="ChEBI" id="CHEBI:18420"/>
    </cofactor>
</comment>
<protein>
    <recommendedName>
        <fullName evidence="1">ATP-dependent DNA helicase</fullName>
        <ecNumber evidence="1">5.6.2.3</ecNumber>
    </recommendedName>
</protein>
<reference evidence="3" key="1">
    <citation type="submission" date="2023-04" db="EMBL/GenBank/DDBJ databases">
        <title>Phytophthora lilii NBRC 32176.</title>
        <authorList>
            <person name="Ichikawa N."/>
            <person name="Sato H."/>
            <person name="Tonouchi N."/>
        </authorList>
    </citation>
    <scope>NUCLEOTIDE SEQUENCE</scope>
    <source>
        <strain evidence="3">NBRC 32176</strain>
    </source>
</reference>
<dbReference type="OrthoDB" id="95750at2759"/>
<comment type="catalytic activity">
    <reaction evidence="1">
        <text>ATP + H2O = ADP + phosphate + H(+)</text>
        <dbReference type="Rhea" id="RHEA:13065"/>
        <dbReference type="ChEBI" id="CHEBI:15377"/>
        <dbReference type="ChEBI" id="CHEBI:15378"/>
        <dbReference type="ChEBI" id="CHEBI:30616"/>
        <dbReference type="ChEBI" id="CHEBI:43474"/>
        <dbReference type="ChEBI" id="CHEBI:456216"/>
        <dbReference type="EC" id="5.6.2.3"/>
    </reaction>
</comment>
<keyword evidence="1" id="KW-0347">Helicase</keyword>
<dbReference type="PANTHER" id="PTHR10492">
    <property type="match status" value="1"/>
</dbReference>
<dbReference type="EMBL" id="BSXW01000336">
    <property type="protein sequence ID" value="GMF19156.1"/>
    <property type="molecule type" value="Genomic_DNA"/>
</dbReference>
<dbReference type="Proteomes" id="UP001165083">
    <property type="component" value="Unassembled WGS sequence"/>
</dbReference>
<keyword evidence="4" id="KW-1185">Reference proteome</keyword>
<dbReference type="AlphaFoldDB" id="A0A9W6TTS5"/>
<keyword evidence="1" id="KW-0067">ATP-binding</keyword>
<dbReference type="GO" id="GO:0000723">
    <property type="term" value="P:telomere maintenance"/>
    <property type="evidence" value="ECO:0007669"/>
    <property type="project" value="InterPro"/>
</dbReference>
<accession>A0A9W6TTS5</accession>
<dbReference type="GO" id="GO:0006310">
    <property type="term" value="P:DNA recombination"/>
    <property type="evidence" value="ECO:0007669"/>
    <property type="project" value="UniProtKB-KW"/>
</dbReference>
<proteinExistence type="inferred from homology"/>
<comment type="caution">
    <text evidence="3">The sequence shown here is derived from an EMBL/GenBank/DDBJ whole genome shotgun (WGS) entry which is preliminary data.</text>
</comment>
<keyword evidence="1" id="KW-0234">DNA repair</keyword>
<feature type="domain" description="DNA helicase Pif1-like DEAD-box helicase" evidence="2">
    <location>
        <begin position="13"/>
        <end position="122"/>
    </location>
</feature>
<dbReference type="SUPFAM" id="SSF52540">
    <property type="entry name" value="P-loop containing nucleoside triphosphate hydrolases"/>
    <property type="match status" value="1"/>
</dbReference>
<evidence type="ECO:0000313" key="4">
    <source>
        <dbReference type="Proteomes" id="UP001165083"/>
    </source>
</evidence>
<comment type="similarity">
    <text evidence="1">Belongs to the helicase family.</text>
</comment>
<keyword evidence="1" id="KW-0227">DNA damage</keyword>
<dbReference type="Gene3D" id="3.40.50.300">
    <property type="entry name" value="P-loop containing nucleotide triphosphate hydrolases"/>
    <property type="match status" value="1"/>
</dbReference>
<evidence type="ECO:0000313" key="3">
    <source>
        <dbReference type="EMBL" id="GMF19156.1"/>
    </source>
</evidence>